<dbReference type="PANTHER" id="PTHR14207:SF0">
    <property type="entry name" value="3-BETA-HYDROXYSTEROID-DELTA(8),DELTA(7)-ISOMERASE"/>
    <property type="match status" value="1"/>
</dbReference>
<dbReference type="STRING" id="1160509.A0A3N4IIJ9"/>
<keyword evidence="7" id="KW-0756">Sterol biosynthesis</keyword>
<evidence type="ECO:0000256" key="4">
    <source>
        <dbReference type="ARBA" id="ARBA00022692"/>
    </source>
</evidence>
<evidence type="ECO:0000256" key="14">
    <source>
        <dbReference type="SAM" id="Phobius"/>
    </source>
</evidence>
<evidence type="ECO:0000313" key="17">
    <source>
        <dbReference type="Proteomes" id="UP000275078"/>
    </source>
</evidence>
<dbReference type="EMBL" id="ML119651">
    <property type="protein sequence ID" value="RPA85963.1"/>
    <property type="molecule type" value="Genomic_DNA"/>
</dbReference>
<feature type="transmembrane region" description="Helical" evidence="14">
    <location>
        <begin position="20"/>
        <end position="50"/>
    </location>
</feature>
<feature type="transmembrane region" description="Helical" evidence="14">
    <location>
        <begin position="190"/>
        <end position="210"/>
    </location>
</feature>
<evidence type="ECO:0000256" key="8">
    <source>
        <dbReference type="ARBA" id="ARBA00023098"/>
    </source>
</evidence>
<name>A0A3N4IIJ9_ASCIM</name>
<comment type="similarity">
    <text evidence="2">Belongs to the EBP family.</text>
</comment>
<evidence type="ECO:0000256" key="7">
    <source>
        <dbReference type="ARBA" id="ARBA00023011"/>
    </source>
</evidence>
<dbReference type="GO" id="GO:0004769">
    <property type="term" value="F:steroid Delta-isomerase activity"/>
    <property type="evidence" value="ECO:0007669"/>
    <property type="project" value="TreeGrafter"/>
</dbReference>
<keyword evidence="4 13" id="KW-0812">Transmembrane</keyword>
<keyword evidence="11" id="KW-0753">Steroid metabolism</keyword>
<sequence length="265" mass="29258">MKTTTTHPYNPPSLILPFDYAAPTVPLTTLLGTIAAVPIITTSLTLFILSQTRPNASLGVKARTTWFTICLTTHLLLEAPLILSTPTRFFAQPYSHPASLWLEYSLSDSRYLNPPAHPVLYLTELLTIFLIAPFDLLALIGTLSNSLPTELAGTVVTSGMYLFSVSLYFLDAVLNEGGGVWEYCRDEAWYRWFYFVCMNAVWGVVPLIWLTWAWRTVKGLEVENGVLRRMSGPVPEIRRESVGGTKTVLVGGSGSGVRRSGRGKA</sequence>
<keyword evidence="6 13" id="KW-1133">Transmembrane helix</keyword>
<evidence type="ECO:0000256" key="5">
    <source>
        <dbReference type="ARBA" id="ARBA00022955"/>
    </source>
</evidence>
<dbReference type="Proteomes" id="UP000275078">
    <property type="component" value="Unassembled WGS sequence"/>
</dbReference>
<keyword evidence="12" id="KW-0413">Isomerase</keyword>
<proteinExistence type="inferred from homology"/>
<dbReference type="PROSITE" id="PS51751">
    <property type="entry name" value="EXPERA"/>
    <property type="match status" value="1"/>
</dbReference>
<evidence type="ECO:0000256" key="10">
    <source>
        <dbReference type="ARBA" id="ARBA00023166"/>
    </source>
</evidence>
<dbReference type="InterPro" id="IPR007905">
    <property type="entry name" value="EBP"/>
</dbReference>
<evidence type="ECO:0000256" key="11">
    <source>
        <dbReference type="ARBA" id="ARBA00023221"/>
    </source>
</evidence>
<evidence type="ECO:0000259" key="15">
    <source>
        <dbReference type="PROSITE" id="PS51751"/>
    </source>
</evidence>
<evidence type="ECO:0000256" key="12">
    <source>
        <dbReference type="ARBA" id="ARBA00023235"/>
    </source>
</evidence>
<organism evidence="16 17">
    <name type="scientific">Ascobolus immersus RN42</name>
    <dbReference type="NCBI Taxonomy" id="1160509"/>
    <lineage>
        <taxon>Eukaryota</taxon>
        <taxon>Fungi</taxon>
        <taxon>Dikarya</taxon>
        <taxon>Ascomycota</taxon>
        <taxon>Pezizomycotina</taxon>
        <taxon>Pezizomycetes</taxon>
        <taxon>Pezizales</taxon>
        <taxon>Ascobolaceae</taxon>
        <taxon>Ascobolus</taxon>
    </lineage>
</organism>
<dbReference type="InterPro" id="IPR033118">
    <property type="entry name" value="EXPERA"/>
</dbReference>
<comment type="subcellular location">
    <subcellularLocation>
        <location evidence="1">Membrane</location>
        <topology evidence="1">Multi-pass membrane protein</topology>
    </subcellularLocation>
</comment>
<evidence type="ECO:0000256" key="3">
    <source>
        <dbReference type="ARBA" id="ARBA00022516"/>
    </source>
</evidence>
<evidence type="ECO:0000256" key="13">
    <source>
        <dbReference type="PROSITE-ProRule" id="PRU01087"/>
    </source>
</evidence>
<gene>
    <name evidence="16" type="ORF">BJ508DRAFT_358517</name>
</gene>
<dbReference type="OrthoDB" id="58557at2759"/>
<feature type="domain" description="EXPERA" evidence="15">
    <location>
        <begin position="59"/>
        <end position="210"/>
    </location>
</feature>
<protein>
    <recommendedName>
        <fullName evidence="15">EXPERA domain-containing protein</fullName>
    </recommendedName>
</protein>
<feature type="transmembrane region" description="Helical" evidence="14">
    <location>
        <begin position="119"/>
        <end position="139"/>
    </location>
</feature>
<keyword evidence="3" id="KW-0444">Lipid biosynthesis</keyword>
<dbReference type="AlphaFoldDB" id="A0A3N4IIJ9"/>
<feature type="transmembrane region" description="Helical" evidence="14">
    <location>
        <begin position="62"/>
        <end position="83"/>
    </location>
</feature>
<evidence type="ECO:0000256" key="1">
    <source>
        <dbReference type="ARBA" id="ARBA00004141"/>
    </source>
</evidence>
<dbReference type="GO" id="GO:0005783">
    <property type="term" value="C:endoplasmic reticulum"/>
    <property type="evidence" value="ECO:0007669"/>
    <property type="project" value="TreeGrafter"/>
</dbReference>
<dbReference type="GO" id="GO:0016020">
    <property type="term" value="C:membrane"/>
    <property type="evidence" value="ECO:0007669"/>
    <property type="project" value="UniProtKB-SubCell"/>
</dbReference>
<evidence type="ECO:0000256" key="2">
    <source>
        <dbReference type="ARBA" id="ARBA00008337"/>
    </source>
</evidence>
<keyword evidence="5" id="KW-0752">Steroid biosynthesis</keyword>
<dbReference type="GO" id="GO:0016126">
    <property type="term" value="P:sterol biosynthetic process"/>
    <property type="evidence" value="ECO:0007669"/>
    <property type="project" value="UniProtKB-KW"/>
</dbReference>
<keyword evidence="17" id="KW-1185">Reference proteome</keyword>
<dbReference type="Pfam" id="PF05241">
    <property type="entry name" value="EBP"/>
    <property type="match status" value="1"/>
</dbReference>
<keyword evidence="9 13" id="KW-0472">Membrane</keyword>
<dbReference type="GO" id="GO:0000247">
    <property type="term" value="F:C-8 sterol isomerase activity"/>
    <property type="evidence" value="ECO:0007669"/>
    <property type="project" value="TreeGrafter"/>
</dbReference>
<reference evidence="16 17" key="1">
    <citation type="journal article" date="2018" name="Nat. Ecol. Evol.">
        <title>Pezizomycetes genomes reveal the molecular basis of ectomycorrhizal truffle lifestyle.</title>
        <authorList>
            <person name="Murat C."/>
            <person name="Payen T."/>
            <person name="Noel B."/>
            <person name="Kuo A."/>
            <person name="Morin E."/>
            <person name="Chen J."/>
            <person name="Kohler A."/>
            <person name="Krizsan K."/>
            <person name="Balestrini R."/>
            <person name="Da Silva C."/>
            <person name="Montanini B."/>
            <person name="Hainaut M."/>
            <person name="Levati E."/>
            <person name="Barry K.W."/>
            <person name="Belfiori B."/>
            <person name="Cichocki N."/>
            <person name="Clum A."/>
            <person name="Dockter R.B."/>
            <person name="Fauchery L."/>
            <person name="Guy J."/>
            <person name="Iotti M."/>
            <person name="Le Tacon F."/>
            <person name="Lindquist E.A."/>
            <person name="Lipzen A."/>
            <person name="Malagnac F."/>
            <person name="Mello A."/>
            <person name="Molinier V."/>
            <person name="Miyauchi S."/>
            <person name="Poulain J."/>
            <person name="Riccioni C."/>
            <person name="Rubini A."/>
            <person name="Sitrit Y."/>
            <person name="Splivallo R."/>
            <person name="Traeger S."/>
            <person name="Wang M."/>
            <person name="Zifcakova L."/>
            <person name="Wipf D."/>
            <person name="Zambonelli A."/>
            <person name="Paolocci F."/>
            <person name="Nowrousian M."/>
            <person name="Ottonello S."/>
            <person name="Baldrian P."/>
            <person name="Spatafora J.W."/>
            <person name="Henrissat B."/>
            <person name="Nagy L.G."/>
            <person name="Aury J.M."/>
            <person name="Wincker P."/>
            <person name="Grigoriev I.V."/>
            <person name="Bonfante P."/>
            <person name="Martin F.M."/>
        </authorList>
    </citation>
    <scope>NUCLEOTIDE SEQUENCE [LARGE SCALE GENOMIC DNA]</scope>
    <source>
        <strain evidence="16 17">RN42</strain>
    </source>
</reference>
<keyword evidence="8" id="KW-0443">Lipid metabolism</keyword>
<accession>A0A3N4IIJ9</accession>
<evidence type="ECO:0000256" key="6">
    <source>
        <dbReference type="ARBA" id="ARBA00022989"/>
    </source>
</evidence>
<evidence type="ECO:0000256" key="9">
    <source>
        <dbReference type="ARBA" id="ARBA00023136"/>
    </source>
</evidence>
<evidence type="ECO:0000313" key="16">
    <source>
        <dbReference type="EMBL" id="RPA85963.1"/>
    </source>
</evidence>
<keyword evidence="10" id="KW-1207">Sterol metabolism</keyword>
<dbReference type="PANTHER" id="PTHR14207">
    <property type="entry name" value="STEROL ISOMERASE"/>
    <property type="match status" value="1"/>
</dbReference>
<feature type="transmembrane region" description="Helical" evidence="14">
    <location>
        <begin position="151"/>
        <end position="170"/>
    </location>
</feature>
<dbReference type="GO" id="GO:0047750">
    <property type="term" value="F:cholestenol delta-isomerase activity"/>
    <property type="evidence" value="ECO:0007669"/>
    <property type="project" value="InterPro"/>
</dbReference>